<proteinExistence type="inferred from homology"/>
<name>A0ABD0KHH0_9CAEN</name>
<reference evidence="7 8" key="1">
    <citation type="journal article" date="2023" name="Sci. Data">
        <title>Genome assembly of the Korean intertidal mud-creeper Batillaria attramentaria.</title>
        <authorList>
            <person name="Patra A.K."/>
            <person name="Ho P.T."/>
            <person name="Jun S."/>
            <person name="Lee S.J."/>
            <person name="Kim Y."/>
            <person name="Won Y.J."/>
        </authorList>
    </citation>
    <scope>NUCLEOTIDE SEQUENCE [LARGE SCALE GENOMIC DNA]</scope>
    <source>
        <strain evidence="7">Wonlab-2016</strain>
    </source>
</reference>
<evidence type="ECO:0000256" key="3">
    <source>
        <dbReference type="ARBA" id="ARBA00022490"/>
    </source>
</evidence>
<dbReference type="InterPro" id="IPR029032">
    <property type="entry name" value="AhpD-like"/>
</dbReference>
<keyword evidence="3" id="KW-0963">Cytoplasm</keyword>
<evidence type="ECO:0000313" key="7">
    <source>
        <dbReference type="EMBL" id="KAK7486619.1"/>
    </source>
</evidence>
<feature type="region of interest" description="Disordered" evidence="6">
    <location>
        <begin position="225"/>
        <end position="250"/>
    </location>
</feature>
<evidence type="ECO:0000256" key="5">
    <source>
        <dbReference type="ARBA" id="ARBA00049242"/>
    </source>
</evidence>
<evidence type="ECO:0008006" key="9">
    <source>
        <dbReference type="Google" id="ProtNLM"/>
    </source>
</evidence>
<comment type="subcellular location">
    <subcellularLocation>
        <location evidence="1">Cytoplasm</location>
    </subcellularLocation>
</comment>
<comment type="catalytic activity">
    <reaction evidence="5">
        <text>a hydroperoxide + L-cysteinyl-[protein] = S-hydroxy-L-cysteinyl-[protein] + an alcohol</text>
        <dbReference type="Rhea" id="RHEA:67124"/>
        <dbReference type="Rhea" id="RHEA-COMP:10131"/>
        <dbReference type="Rhea" id="RHEA-COMP:17193"/>
        <dbReference type="ChEBI" id="CHEBI:29950"/>
        <dbReference type="ChEBI" id="CHEBI:30879"/>
        <dbReference type="ChEBI" id="CHEBI:35924"/>
        <dbReference type="ChEBI" id="CHEBI:61973"/>
    </reaction>
    <physiologicalReaction direction="left-to-right" evidence="5">
        <dbReference type="Rhea" id="RHEA:67125"/>
    </physiologicalReaction>
</comment>
<dbReference type="EMBL" id="JACVVK020000176">
    <property type="protein sequence ID" value="KAK7486619.1"/>
    <property type="molecule type" value="Genomic_DNA"/>
</dbReference>
<protein>
    <recommendedName>
        <fullName evidence="9">Sestrin-like protein</fullName>
    </recommendedName>
</protein>
<dbReference type="GO" id="GO:0016491">
    <property type="term" value="F:oxidoreductase activity"/>
    <property type="evidence" value="ECO:0007669"/>
    <property type="project" value="UniProtKB-KW"/>
</dbReference>
<sequence length="479" mass="55175">HVSVFAVPRVNDIDLKDAREVCAFQPIASQLPDQTDIPTNGEARCRSRPPIVPVDTEDEQTQMVFLASFLQNNRLEHVHQVMGYHPAYVEAFVKTQHFLLREDGPLPFHYRHFIAIMAAARHHCTYLVRLHAQEFLVQGGDTEWLRGLSYAPQKLQNLYEVVKILAHRPWLIKKEHIGKLTQGTDTWSLSEVTQALIICAHIQSLCSFVFGCGIRAELDQGGCTMRPPSTSGDDSDDYSSDSSSGEPNANFLEENGLETLMMKMRQLTEEATLQETTQEELLKRFESVEIRVLKVISVPTSSKTSAKEEILRFVKDSEFTYSDFAKRAPVLDIPTFRVQDYSWEDHGFSLANRLYPDIGNLLDDRFTIAFNLTYNTMGDIVDVDTKGFRQAIWYYIHCMYGIRHDDYDYAQVNRLLDRNLKTYIKTVSCYPERITKKDYDGVMRQFKHSEKVHVNLMVTEARMQAELLYALRAVNRYMT</sequence>
<organism evidence="7 8">
    <name type="scientific">Batillaria attramentaria</name>
    <dbReference type="NCBI Taxonomy" id="370345"/>
    <lineage>
        <taxon>Eukaryota</taxon>
        <taxon>Metazoa</taxon>
        <taxon>Spiralia</taxon>
        <taxon>Lophotrochozoa</taxon>
        <taxon>Mollusca</taxon>
        <taxon>Gastropoda</taxon>
        <taxon>Caenogastropoda</taxon>
        <taxon>Sorbeoconcha</taxon>
        <taxon>Cerithioidea</taxon>
        <taxon>Batillariidae</taxon>
        <taxon>Batillaria</taxon>
    </lineage>
</organism>
<comment type="caution">
    <text evidence="7">The sequence shown here is derived from an EMBL/GenBank/DDBJ whole genome shotgun (WGS) entry which is preliminary data.</text>
</comment>
<dbReference type="Pfam" id="PF04636">
    <property type="entry name" value="PA26"/>
    <property type="match status" value="1"/>
</dbReference>
<dbReference type="PANTHER" id="PTHR12474:SF0">
    <property type="entry name" value="SESTRIN HOMOLOG"/>
    <property type="match status" value="1"/>
</dbReference>
<accession>A0ABD0KHH0</accession>
<keyword evidence="4" id="KW-0560">Oxidoreductase</keyword>
<evidence type="ECO:0000256" key="6">
    <source>
        <dbReference type="SAM" id="MobiDB-lite"/>
    </source>
</evidence>
<dbReference type="PANTHER" id="PTHR12474">
    <property type="entry name" value="P53 REGULATED PA26 NUCLEAR PROTEIN SESTRIN"/>
    <property type="match status" value="1"/>
</dbReference>
<dbReference type="AlphaFoldDB" id="A0ABD0KHH0"/>
<dbReference type="Proteomes" id="UP001519460">
    <property type="component" value="Unassembled WGS sequence"/>
</dbReference>
<dbReference type="SUPFAM" id="SSF69118">
    <property type="entry name" value="AhpD-like"/>
    <property type="match status" value="1"/>
</dbReference>
<feature type="non-terminal residue" evidence="7">
    <location>
        <position position="1"/>
    </location>
</feature>
<dbReference type="Gene3D" id="1.20.1290.10">
    <property type="entry name" value="AhpD-like"/>
    <property type="match status" value="1"/>
</dbReference>
<gene>
    <name evidence="7" type="ORF">BaRGS_00022144</name>
</gene>
<evidence type="ECO:0000313" key="8">
    <source>
        <dbReference type="Proteomes" id="UP001519460"/>
    </source>
</evidence>
<dbReference type="GO" id="GO:1904262">
    <property type="term" value="P:negative regulation of TORC1 signaling"/>
    <property type="evidence" value="ECO:0007669"/>
    <property type="project" value="UniProtKB-ARBA"/>
</dbReference>
<evidence type="ECO:0000256" key="4">
    <source>
        <dbReference type="ARBA" id="ARBA00023002"/>
    </source>
</evidence>
<dbReference type="FunFam" id="1.20.1290.10:FF:000001">
    <property type="entry name" value="Sestrin 1"/>
    <property type="match status" value="1"/>
</dbReference>
<evidence type="ECO:0000256" key="2">
    <source>
        <dbReference type="ARBA" id="ARBA00008350"/>
    </source>
</evidence>
<comment type="similarity">
    <text evidence="2">Belongs to the sestrin family.</text>
</comment>
<keyword evidence="8" id="KW-1185">Reference proteome</keyword>
<dbReference type="InterPro" id="IPR006730">
    <property type="entry name" value="Sestrin"/>
</dbReference>
<dbReference type="GO" id="GO:0005737">
    <property type="term" value="C:cytoplasm"/>
    <property type="evidence" value="ECO:0007669"/>
    <property type="project" value="UniProtKB-SubCell"/>
</dbReference>
<evidence type="ECO:0000256" key="1">
    <source>
        <dbReference type="ARBA" id="ARBA00004496"/>
    </source>
</evidence>